<feature type="compositionally biased region" description="Basic and acidic residues" evidence="1">
    <location>
        <begin position="11"/>
        <end position="20"/>
    </location>
</feature>
<sequence length="308" mass="34146">MGNSHSRKIKDRSSMKEKDGFGSCSRSSQAPSEKTNLTRASSITSDTSISTVASTFVQNEPTPIGGCQKAKGDGDYTLVVDACEFQVKEQIISTASSTMKDLFDKYRAPHRRFGINYNAIGSSRAFALALDLIYGRDLIQPDLCAYLELYFPVINFLKVYGFDQAIDRLGYFLQQWLATNSIEIDKSVIFCLGTEMENVQLCAAAIRAAYLEIRPTKADMKKAGLSLDDYGPDTKFVLGSSRFDINGMAKWERAAIPTKYRNALKESCKLLTKTNGSKAEWDAVAKEFSRRLGESWLPEGLYAAADDT</sequence>
<feature type="domain" description="BTB" evidence="2">
    <location>
        <begin position="74"/>
        <end position="142"/>
    </location>
</feature>
<accession>A0AAJ8LP83</accession>
<dbReference type="AlphaFoldDB" id="A0AAJ8LP83"/>
<dbReference type="PROSITE" id="PS50097">
    <property type="entry name" value="BTB"/>
    <property type="match status" value="1"/>
</dbReference>
<feature type="region of interest" description="Disordered" evidence="1">
    <location>
        <begin position="1"/>
        <end position="42"/>
    </location>
</feature>
<dbReference type="KEGG" id="ksn:43587332"/>
<organism evidence="3 4">
    <name type="scientific">Kwoniella shandongensis</name>
    <dbReference type="NCBI Taxonomy" id="1734106"/>
    <lineage>
        <taxon>Eukaryota</taxon>
        <taxon>Fungi</taxon>
        <taxon>Dikarya</taxon>
        <taxon>Basidiomycota</taxon>
        <taxon>Agaricomycotina</taxon>
        <taxon>Tremellomycetes</taxon>
        <taxon>Tremellales</taxon>
        <taxon>Cryptococcaceae</taxon>
        <taxon>Kwoniella</taxon>
    </lineage>
</organism>
<dbReference type="RefSeq" id="XP_031862535.2">
    <property type="nucleotide sequence ID" value="XM_032003213.2"/>
</dbReference>
<evidence type="ECO:0000259" key="2">
    <source>
        <dbReference type="PROSITE" id="PS50097"/>
    </source>
</evidence>
<keyword evidence="4" id="KW-1185">Reference proteome</keyword>
<name>A0AAJ8LP83_9TREE</name>
<feature type="compositionally biased region" description="Basic residues" evidence="1">
    <location>
        <begin position="1"/>
        <end position="10"/>
    </location>
</feature>
<evidence type="ECO:0000313" key="3">
    <source>
        <dbReference type="EMBL" id="WWD20714.1"/>
    </source>
</evidence>
<reference evidence="3" key="1">
    <citation type="submission" date="2017-08" db="EMBL/GenBank/DDBJ databases">
        <authorList>
            <person name="Cuomo C."/>
            <person name="Billmyre B."/>
            <person name="Heitman J."/>
        </authorList>
    </citation>
    <scope>NUCLEOTIDE SEQUENCE</scope>
    <source>
        <strain evidence="3">CBS 12478</strain>
    </source>
</reference>
<dbReference type="GeneID" id="43587332"/>
<evidence type="ECO:0000313" key="4">
    <source>
        <dbReference type="Proteomes" id="UP000322225"/>
    </source>
</evidence>
<reference evidence="3" key="2">
    <citation type="submission" date="2024-01" db="EMBL/GenBank/DDBJ databases">
        <title>Comparative genomics of Cryptococcus and Kwoniella reveals pathogenesis evolution and contrasting modes of karyotype evolution via chromosome fusion or intercentromeric recombination.</title>
        <authorList>
            <person name="Coelho M.A."/>
            <person name="David-Palma M."/>
            <person name="Shea T."/>
            <person name="Bowers K."/>
            <person name="McGinley-Smith S."/>
            <person name="Mohammad A.W."/>
            <person name="Gnirke A."/>
            <person name="Yurkov A.M."/>
            <person name="Nowrousian M."/>
            <person name="Sun S."/>
            <person name="Cuomo C.A."/>
            <person name="Heitman J."/>
        </authorList>
    </citation>
    <scope>NUCLEOTIDE SEQUENCE</scope>
    <source>
        <strain evidence="3">CBS 12478</strain>
    </source>
</reference>
<dbReference type="Proteomes" id="UP000322225">
    <property type="component" value="Chromosome 9"/>
</dbReference>
<gene>
    <name evidence="3" type="ORF">CI109_105190</name>
</gene>
<proteinExistence type="predicted"/>
<protein>
    <recommendedName>
        <fullName evidence="2">BTB domain-containing protein</fullName>
    </recommendedName>
</protein>
<dbReference type="InterPro" id="IPR000210">
    <property type="entry name" value="BTB/POZ_dom"/>
</dbReference>
<feature type="compositionally biased region" description="Polar residues" evidence="1">
    <location>
        <begin position="24"/>
        <end position="37"/>
    </location>
</feature>
<evidence type="ECO:0000256" key="1">
    <source>
        <dbReference type="SAM" id="MobiDB-lite"/>
    </source>
</evidence>
<dbReference type="EMBL" id="CP144059">
    <property type="protein sequence ID" value="WWD20714.1"/>
    <property type="molecule type" value="Genomic_DNA"/>
</dbReference>